<dbReference type="PANTHER" id="PTHR30224">
    <property type="entry name" value="ELECTRON TRANSPORT PROTEIN"/>
    <property type="match status" value="1"/>
</dbReference>
<reference evidence="6 7" key="1">
    <citation type="submission" date="2019-07" db="EMBL/GenBank/DDBJ databases">
        <title>Insights of Desulfuromonas acetexigens electromicrobiology.</title>
        <authorList>
            <person name="Katuri K."/>
            <person name="Sapireddy V."/>
            <person name="Shaw D.R."/>
            <person name="Saikaly P."/>
        </authorList>
    </citation>
    <scope>NUCLEOTIDE SEQUENCE [LARGE SCALE GENOMIC DNA]</scope>
    <source>
        <strain evidence="6 7">2873</strain>
    </source>
</reference>
<dbReference type="EMBL" id="VJVV01000006">
    <property type="protein sequence ID" value="TRO81276.1"/>
    <property type="molecule type" value="Genomic_DNA"/>
</dbReference>
<evidence type="ECO:0000256" key="2">
    <source>
        <dbReference type="ARBA" id="ARBA00022475"/>
    </source>
</evidence>
<evidence type="ECO:0000256" key="1">
    <source>
        <dbReference type="ARBA" id="ARBA00004236"/>
    </source>
</evidence>
<dbReference type="InterPro" id="IPR052378">
    <property type="entry name" value="NosR_regulator"/>
</dbReference>
<feature type="transmembrane region" description="Helical" evidence="4">
    <location>
        <begin position="478"/>
        <end position="498"/>
    </location>
</feature>
<evidence type="ECO:0000313" key="6">
    <source>
        <dbReference type="EMBL" id="TRO81276.1"/>
    </source>
</evidence>
<dbReference type="GO" id="GO:0005886">
    <property type="term" value="C:plasma membrane"/>
    <property type="evidence" value="ECO:0007669"/>
    <property type="project" value="UniProtKB-SubCell"/>
</dbReference>
<keyword evidence="4" id="KW-0812">Transmembrane</keyword>
<protein>
    <submittedName>
        <fullName evidence="6">4Fe-4S binding protein</fullName>
    </submittedName>
</protein>
<proteinExistence type="predicted"/>
<sequence length="500" mass="54813">MLRNLLQWRGLGALLLSPWPLRLCRLGLFALLLGMLAWGWHQHAIPGVAVPDPLMYGNLTTQLFWVWWMFAVVLLALFFGRAWCAVCPVGWLNEVMARFGLARPLPGWLDNFVPVTLTLVLLQLAVYLFAIHRYPDYTARLIGLMLLLALLLGLVFRKRAFCSLFCPAGAVLGLYARIAPWQLRVADEAVCAGCAGRECVSGGRHWTRLSLGSAVLYWHGRRRECPVDLLPPEVRDSSACQLCLQCARNCPHQNLCLGGRGWLADLVPGSLSVSENFFLLVLLGLLTANFTKFYVELRETIFWLPEQAAALLGWETAGYYLLATLWVTLALPVLLLLPGWLLLKLGRLRFDPQAEPPAAAGLPVAKEEPGFRAGLGALALPCLPLLLAAHLVMGLVKVNAKAGFLPYALQDPSGVKSYLAMNVMQLAPPPGILIPLDLLKWLVLAILLAGFAGALLAVRRMADRLGILSSSRFGQGAAGLVVLCCGALYIGTVVQWLFLR</sequence>
<comment type="subcellular location">
    <subcellularLocation>
        <location evidence="1">Cell membrane</location>
    </subcellularLocation>
</comment>
<keyword evidence="2" id="KW-1003">Cell membrane</keyword>
<gene>
    <name evidence="6" type="ORF">FL622_10255</name>
</gene>
<dbReference type="Pfam" id="PF12801">
    <property type="entry name" value="Fer4_5"/>
    <property type="match status" value="2"/>
</dbReference>
<organism evidence="6 7">
    <name type="scientific">Trichloromonas acetexigens</name>
    <dbReference type="NCBI Taxonomy" id="38815"/>
    <lineage>
        <taxon>Bacteria</taxon>
        <taxon>Pseudomonadati</taxon>
        <taxon>Thermodesulfobacteriota</taxon>
        <taxon>Desulfuromonadia</taxon>
        <taxon>Desulfuromonadales</taxon>
        <taxon>Trichloromonadaceae</taxon>
        <taxon>Trichloromonas</taxon>
    </lineage>
</organism>
<keyword evidence="3 4" id="KW-0472">Membrane</keyword>
<feature type="transmembrane region" description="Helical" evidence="4">
    <location>
        <begin position="438"/>
        <end position="458"/>
    </location>
</feature>
<accession>A0A550JDL0</accession>
<feature type="transmembrane region" description="Helical" evidence="4">
    <location>
        <begin position="112"/>
        <end position="131"/>
    </location>
</feature>
<evidence type="ECO:0000256" key="3">
    <source>
        <dbReference type="ARBA" id="ARBA00023136"/>
    </source>
</evidence>
<evidence type="ECO:0000313" key="7">
    <source>
        <dbReference type="Proteomes" id="UP000317155"/>
    </source>
</evidence>
<feature type="transmembrane region" description="Helical" evidence="4">
    <location>
        <begin position="319"/>
        <end position="343"/>
    </location>
</feature>
<feature type="transmembrane region" description="Helical" evidence="4">
    <location>
        <begin position="65"/>
        <end position="91"/>
    </location>
</feature>
<dbReference type="PROSITE" id="PS51379">
    <property type="entry name" value="4FE4S_FER_2"/>
    <property type="match status" value="1"/>
</dbReference>
<feature type="domain" description="4Fe-4S ferredoxin-type" evidence="5">
    <location>
        <begin position="230"/>
        <end position="260"/>
    </location>
</feature>
<feature type="transmembrane region" description="Helical" evidence="4">
    <location>
        <begin position="277"/>
        <end position="295"/>
    </location>
</feature>
<name>A0A550JDL0_9BACT</name>
<comment type="caution">
    <text evidence="6">The sequence shown here is derived from an EMBL/GenBank/DDBJ whole genome shotgun (WGS) entry which is preliminary data.</text>
</comment>
<keyword evidence="4" id="KW-1133">Transmembrane helix</keyword>
<dbReference type="PANTHER" id="PTHR30224:SF4">
    <property type="entry name" value="ELECTRON TRANSPORT PROTEIN YCCM-RELATED"/>
    <property type="match status" value="1"/>
</dbReference>
<feature type="transmembrane region" description="Helical" evidence="4">
    <location>
        <begin position="375"/>
        <end position="396"/>
    </location>
</feature>
<dbReference type="OrthoDB" id="9771372at2"/>
<dbReference type="Proteomes" id="UP000317155">
    <property type="component" value="Unassembled WGS sequence"/>
</dbReference>
<keyword evidence="7" id="KW-1185">Reference proteome</keyword>
<dbReference type="RefSeq" id="WP_092058009.1">
    <property type="nucleotide sequence ID" value="NZ_FOJJ01000038.1"/>
</dbReference>
<evidence type="ECO:0000256" key="4">
    <source>
        <dbReference type="SAM" id="Phobius"/>
    </source>
</evidence>
<dbReference type="AlphaFoldDB" id="A0A550JDL0"/>
<evidence type="ECO:0000259" key="5">
    <source>
        <dbReference type="PROSITE" id="PS51379"/>
    </source>
</evidence>
<dbReference type="InterPro" id="IPR017896">
    <property type="entry name" value="4Fe4S_Fe-S-bd"/>
</dbReference>
<feature type="transmembrane region" description="Helical" evidence="4">
    <location>
        <begin position="137"/>
        <end position="156"/>
    </location>
</feature>
<feature type="transmembrane region" description="Helical" evidence="4">
    <location>
        <begin position="26"/>
        <end position="45"/>
    </location>
</feature>